<sequence length="78" mass="9210">MSRWLERIFREPSYKRRGSSSMSNQRTARHKAHFPAKHDLRPTPISLNGDDSWLLSFRSPESDHRNSGKAYFHIVHHP</sequence>
<feature type="region of interest" description="Disordered" evidence="1">
    <location>
        <begin position="13"/>
        <end position="43"/>
    </location>
</feature>
<gene>
    <name evidence="2" type="ORF">CC84DRAFT_665941</name>
</gene>
<evidence type="ECO:0000256" key="1">
    <source>
        <dbReference type="SAM" id="MobiDB-lite"/>
    </source>
</evidence>
<dbReference type="AlphaFoldDB" id="A0A177CJV4"/>
<name>A0A177CJV4_9PLEO</name>
<dbReference type="OrthoDB" id="9971601at2759"/>
<protein>
    <submittedName>
        <fullName evidence="2">Uncharacterized protein</fullName>
    </submittedName>
</protein>
<dbReference type="EMBL" id="KV441551">
    <property type="protein sequence ID" value="OAG07531.1"/>
    <property type="molecule type" value="Genomic_DNA"/>
</dbReference>
<dbReference type="GeneID" id="28770554"/>
<accession>A0A177CJV4</accession>
<dbReference type="Proteomes" id="UP000077069">
    <property type="component" value="Unassembled WGS sequence"/>
</dbReference>
<dbReference type="RefSeq" id="XP_018037896.1">
    <property type="nucleotide sequence ID" value="XM_018187068.1"/>
</dbReference>
<reference evidence="2 3" key="1">
    <citation type="submission" date="2016-05" db="EMBL/GenBank/DDBJ databases">
        <title>Comparative analysis of secretome profiles of manganese(II)-oxidizing ascomycete fungi.</title>
        <authorList>
            <consortium name="DOE Joint Genome Institute"/>
            <person name="Zeiner C.A."/>
            <person name="Purvine S.O."/>
            <person name="Zink E.M."/>
            <person name="Wu S."/>
            <person name="Pasa-Tolic L."/>
            <person name="Chaput D.L."/>
            <person name="Haridas S."/>
            <person name="Grigoriev I.V."/>
            <person name="Santelli C.M."/>
            <person name="Hansel C.M."/>
        </authorList>
    </citation>
    <scope>NUCLEOTIDE SEQUENCE [LARGE SCALE GENOMIC DNA]</scope>
    <source>
        <strain evidence="2 3">AP3s5-JAC2a</strain>
    </source>
</reference>
<feature type="region of interest" description="Disordered" evidence="1">
    <location>
        <begin position="59"/>
        <end position="78"/>
    </location>
</feature>
<keyword evidence="3" id="KW-1185">Reference proteome</keyword>
<proteinExistence type="predicted"/>
<evidence type="ECO:0000313" key="2">
    <source>
        <dbReference type="EMBL" id="OAG07531.1"/>
    </source>
</evidence>
<evidence type="ECO:0000313" key="3">
    <source>
        <dbReference type="Proteomes" id="UP000077069"/>
    </source>
</evidence>
<dbReference type="InParanoid" id="A0A177CJV4"/>
<organism evidence="2 3">
    <name type="scientific">Paraphaeosphaeria sporulosa</name>
    <dbReference type="NCBI Taxonomy" id="1460663"/>
    <lineage>
        <taxon>Eukaryota</taxon>
        <taxon>Fungi</taxon>
        <taxon>Dikarya</taxon>
        <taxon>Ascomycota</taxon>
        <taxon>Pezizomycotina</taxon>
        <taxon>Dothideomycetes</taxon>
        <taxon>Pleosporomycetidae</taxon>
        <taxon>Pleosporales</taxon>
        <taxon>Massarineae</taxon>
        <taxon>Didymosphaeriaceae</taxon>
        <taxon>Paraphaeosphaeria</taxon>
    </lineage>
</organism>